<dbReference type="InterPro" id="IPR050223">
    <property type="entry name" value="D-isomer_2-hydroxyacid_DH"/>
</dbReference>
<comment type="similarity">
    <text evidence="1 3">Belongs to the D-isomer specific 2-hydroxyacid dehydrogenase family.</text>
</comment>
<comment type="caution">
    <text evidence="6">The sequence shown here is derived from an EMBL/GenBank/DDBJ whole genome shotgun (WGS) entry which is preliminary data.</text>
</comment>
<feature type="domain" description="D-isomer specific 2-hydroxyacid dehydrogenase NAD-binding" evidence="5">
    <location>
        <begin position="97"/>
        <end position="268"/>
    </location>
</feature>
<dbReference type="Pfam" id="PF02826">
    <property type="entry name" value="2-Hacid_dh_C"/>
    <property type="match status" value="1"/>
</dbReference>
<dbReference type="Proteomes" id="UP000035088">
    <property type="component" value="Unassembled WGS sequence"/>
</dbReference>
<evidence type="ECO:0000256" key="3">
    <source>
        <dbReference type="RuleBase" id="RU003719"/>
    </source>
</evidence>
<dbReference type="SUPFAM" id="SSF52283">
    <property type="entry name" value="Formate/glycerate dehydrogenase catalytic domain-like"/>
    <property type="match status" value="1"/>
</dbReference>
<dbReference type="Gene3D" id="3.40.50.720">
    <property type="entry name" value="NAD(P)-binding Rossmann-like Domain"/>
    <property type="match status" value="2"/>
</dbReference>
<sequence length="298" mass="30497">MTTRVLVTIPAPVPALDGSVEAVYGPIGSAPDAEALLVGPTDRVDGAVLDSMPSLSVVAVAGAGTDAVDQDAISARGITLVSAPEATVVPTAELTVCLILMVSRGVPAAVAELDDQTWPGWAFDHVVGRGVAGLTLGLVGYGRIARRVADMAAALGMTVLHHRRTPSEEPGFRAALPDLLAASDVVSIHVPRTPETVNLIGTREIALMPRGSVLVNTSRGGIVDEDALLRALASGHLSGAGVDVFVAEPGIPSRLLGVPNLVVTPHIGSATAQARAGMAEEAAAHLLAALDERRGRFR</sequence>
<evidence type="ECO:0000259" key="4">
    <source>
        <dbReference type="Pfam" id="PF00389"/>
    </source>
</evidence>
<feature type="domain" description="D-isomer specific 2-hydroxyacid dehydrogenase catalytic" evidence="4">
    <location>
        <begin position="30"/>
        <end position="294"/>
    </location>
</feature>
<dbReference type="SUPFAM" id="SSF51735">
    <property type="entry name" value="NAD(P)-binding Rossmann-fold domains"/>
    <property type="match status" value="1"/>
</dbReference>
<protein>
    <submittedName>
        <fullName evidence="6">D-3-phosphoglycerate dehydrogenase</fullName>
    </submittedName>
</protein>
<proteinExistence type="inferred from homology"/>
<dbReference type="PROSITE" id="PS00671">
    <property type="entry name" value="D_2_HYDROXYACID_DH_3"/>
    <property type="match status" value="1"/>
</dbReference>
<dbReference type="InterPro" id="IPR029753">
    <property type="entry name" value="D-isomer_DH_CS"/>
</dbReference>
<dbReference type="STRING" id="1073574.GOARA_013_00410"/>
<keyword evidence="2 3" id="KW-0560">Oxidoreductase</keyword>
<evidence type="ECO:0000313" key="7">
    <source>
        <dbReference type="Proteomes" id="UP000035088"/>
    </source>
</evidence>
<dbReference type="RefSeq" id="WP_007320674.1">
    <property type="nucleotide sequence ID" value="NZ_BAEE01000013.1"/>
</dbReference>
<evidence type="ECO:0000259" key="5">
    <source>
        <dbReference type="Pfam" id="PF02826"/>
    </source>
</evidence>
<dbReference type="PROSITE" id="PS00670">
    <property type="entry name" value="D_2_HYDROXYACID_DH_2"/>
    <property type="match status" value="1"/>
</dbReference>
<evidence type="ECO:0000256" key="1">
    <source>
        <dbReference type="ARBA" id="ARBA00005854"/>
    </source>
</evidence>
<evidence type="ECO:0000313" key="6">
    <source>
        <dbReference type="EMBL" id="GAB08597.1"/>
    </source>
</evidence>
<name>G7GYC2_9ACTN</name>
<keyword evidence="7" id="KW-1185">Reference proteome</keyword>
<dbReference type="GO" id="GO:0016616">
    <property type="term" value="F:oxidoreductase activity, acting on the CH-OH group of donors, NAD or NADP as acceptor"/>
    <property type="evidence" value="ECO:0007669"/>
    <property type="project" value="InterPro"/>
</dbReference>
<dbReference type="PANTHER" id="PTHR10996">
    <property type="entry name" value="2-HYDROXYACID DEHYDROGENASE-RELATED"/>
    <property type="match status" value="1"/>
</dbReference>
<evidence type="ECO:0000256" key="2">
    <source>
        <dbReference type="ARBA" id="ARBA00023002"/>
    </source>
</evidence>
<dbReference type="Pfam" id="PF00389">
    <property type="entry name" value="2-Hacid_dh"/>
    <property type="match status" value="1"/>
</dbReference>
<organism evidence="6 7">
    <name type="scientific">Gordonia araii NBRC 100433</name>
    <dbReference type="NCBI Taxonomy" id="1073574"/>
    <lineage>
        <taxon>Bacteria</taxon>
        <taxon>Bacillati</taxon>
        <taxon>Actinomycetota</taxon>
        <taxon>Actinomycetes</taxon>
        <taxon>Mycobacteriales</taxon>
        <taxon>Gordoniaceae</taxon>
        <taxon>Gordonia</taxon>
    </lineage>
</organism>
<gene>
    <name evidence="6" type="primary">serA</name>
    <name evidence="6" type="ORF">GOARA_013_00410</name>
</gene>
<dbReference type="InterPro" id="IPR006139">
    <property type="entry name" value="D-isomer_2_OHA_DH_cat_dom"/>
</dbReference>
<dbReference type="GO" id="GO:0051287">
    <property type="term" value="F:NAD binding"/>
    <property type="evidence" value="ECO:0007669"/>
    <property type="project" value="InterPro"/>
</dbReference>
<dbReference type="AlphaFoldDB" id="G7GYC2"/>
<dbReference type="InterPro" id="IPR006140">
    <property type="entry name" value="D-isomer_DH_NAD-bd"/>
</dbReference>
<accession>G7GYC2</accession>
<dbReference type="EMBL" id="BAEE01000013">
    <property type="protein sequence ID" value="GAB08597.1"/>
    <property type="molecule type" value="Genomic_DNA"/>
</dbReference>
<dbReference type="InterPro" id="IPR036291">
    <property type="entry name" value="NAD(P)-bd_dom_sf"/>
</dbReference>
<reference evidence="6 7" key="1">
    <citation type="submission" date="2011-11" db="EMBL/GenBank/DDBJ databases">
        <title>Whole genome shotgun sequence of Gordonia araii NBRC 100433.</title>
        <authorList>
            <person name="Yoshida Y."/>
            <person name="Hosoyama A."/>
            <person name="Tsuchikane K."/>
            <person name="Katsumata H."/>
            <person name="Yamazaki S."/>
            <person name="Fujita N."/>
        </authorList>
    </citation>
    <scope>NUCLEOTIDE SEQUENCE [LARGE SCALE GENOMIC DNA]</scope>
    <source>
        <strain evidence="6 7">NBRC 100433</strain>
    </source>
</reference>